<reference evidence="4" key="1">
    <citation type="journal article" date="2016" name="Nat. Biotechnol.">
        <title>Sequencing wild and cultivated cassava and related species reveals extensive interspecific hybridization and genetic diversity.</title>
        <authorList>
            <person name="Bredeson J.V."/>
            <person name="Lyons J.B."/>
            <person name="Prochnik S.E."/>
            <person name="Wu G.A."/>
            <person name="Ha C.M."/>
            <person name="Edsinger-Gonzales E."/>
            <person name="Grimwood J."/>
            <person name="Schmutz J."/>
            <person name="Rabbi I.Y."/>
            <person name="Egesi C."/>
            <person name="Nauluvula P."/>
            <person name="Lebot V."/>
            <person name="Ndunguru J."/>
            <person name="Mkamilo G."/>
            <person name="Bart R.S."/>
            <person name="Setter T.L."/>
            <person name="Gleadow R.M."/>
            <person name="Kulakow P."/>
            <person name="Ferguson M.E."/>
            <person name="Rounsley S."/>
            <person name="Rokhsar D.S."/>
        </authorList>
    </citation>
    <scope>NUCLEOTIDE SEQUENCE [LARGE SCALE GENOMIC DNA]</scope>
    <source>
        <strain evidence="4">cv. AM560-2</strain>
    </source>
</reference>
<keyword evidence="1" id="KW-0677">Repeat</keyword>
<comment type="caution">
    <text evidence="3">The sequence shown here is derived from an EMBL/GenBank/DDBJ whole genome shotgun (WGS) entry which is preliminary data.</text>
</comment>
<dbReference type="Gene3D" id="1.10.1780.10">
    <property type="entry name" value="Clp, N-terminal domain"/>
    <property type="match status" value="1"/>
</dbReference>
<dbReference type="STRING" id="3983.A0A2C9WAI3"/>
<evidence type="ECO:0000313" key="3">
    <source>
        <dbReference type="EMBL" id="OAY56625.1"/>
    </source>
</evidence>
<dbReference type="OrthoDB" id="2014724at2759"/>
<dbReference type="Pfam" id="PF02861">
    <property type="entry name" value="Clp_N"/>
    <property type="match status" value="1"/>
</dbReference>
<gene>
    <name evidence="3" type="ORF">MANES_02G032400v8</name>
</gene>
<dbReference type="PANTHER" id="PTHR47016">
    <property type="entry name" value="ATP-DEPENDENT CLP PROTEASE ATP-BINDING SUBUNIT CLPT1, CHLOROPLASTIC"/>
    <property type="match status" value="1"/>
</dbReference>
<sequence length="239" mass="26213">MAAHSLANLPWMPPAFTESKLHGTRPKSLLPHSLKHYSSRKTSWLGSSTTHMANFSVQSSNPARRPISATALSSLPTANPERFASIEKVPKWSWRAIKAFSMAELEARKLKYANTGTEALLLGILIEGTSLAAKYLWKNGITLLKVREETIKLLGKADMYFFPPEQPPLTESGQRALDWAVDHKLKSGDSGEITTSDLLLGIWSEVESPGHKILAALGFSDEKAKELESLSSGPEFLDG</sequence>
<evidence type="ECO:0000256" key="1">
    <source>
        <dbReference type="PROSITE-ProRule" id="PRU01251"/>
    </source>
</evidence>
<dbReference type="InterPro" id="IPR036628">
    <property type="entry name" value="Clp_N_dom_sf"/>
</dbReference>
<protein>
    <recommendedName>
        <fullName evidence="2">Clp R domain-containing protein</fullName>
    </recommendedName>
</protein>
<evidence type="ECO:0000313" key="4">
    <source>
        <dbReference type="Proteomes" id="UP000091857"/>
    </source>
</evidence>
<dbReference type="PROSITE" id="PS51903">
    <property type="entry name" value="CLP_R"/>
    <property type="match status" value="1"/>
</dbReference>
<dbReference type="Gramene" id="Manes.02G032400.1.v8.1">
    <property type="protein sequence ID" value="Manes.02G032400.1.v8.1.CDS"/>
    <property type="gene ID" value="Manes.02G032400.v8.1"/>
</dbReference>
<keyword evidence="4" id="KW-1185">Reference proteome</keyword>
<accession>A0A2C9WAI3</accession>
<dbReference type="Proteomes" id="UP000091857">
    <property type="component" value="Chromosome 2"/>
</dbReference>
<dbReference type="InterPro" id="IPR044217">
    <property type="entry name" value="CLPT1/2"/>
</dbReference>
<dbReference type="PANTHER" id="PTHR47016:SF2">
    <property type="entry name" value="ATP-DEPENDENT CLP PROTEASE ATP-BINDING SUBUNIT CLPT2, CHLOROPLASTIC"/>
    <property type="match status" value="1"/>
</dbReference>
<feature type="domain" description="Clp R" evidence="2">
    <location>
        <begin position="86"/>
        <end position="234"/>
    </location>
</feature>
<name>A0A2C9WAI3_MANES</name>
<dbReference type="GO" id="GO:0043424">
    <property type="term" value="F:protein histidine kinase binding"/>
    <property type="evidence" value="ECO:0000318"/>
    <property type="project" value="GO_Central"/>
</dbReference>
<dbReference type="AlphaFoldDB" id="A0A2C9WAI3"/>
<organism evidence="3 4">
    <name type="scientific">Manihot esculenta</name>
    <name type="common">Cassava</name>
    <name type="synonym">Jatropha manihot</name>
    <dbReference type="NCBI Taxonomy" id="3983"/>
    <lineage>
        <taxon>Eukaryota</taxon>
        <taxon>Viridiplantae</taxon>
        <taxon>Streptophyta</taxon>
        <taxon>Embryophyta</taxon>
        <taxon>Tracheophyta</taxon>
        <taxon>Spermatophyta</taxon>
        <taxon>Magnoliopsida</taxon>
        <taxon>eudicotyledons</taxon>
        <taxon>Gunneridae</taxon>
        <taxon>Pentapetalae</taxon>
        <taxon>rosids</taxon>
        <taxon>fabids</taxon>
        <taxon>Malpighiales</taxon>
        <taxon>Euphorbiaceae</taxon>
        <taxon>Crotonoideae</taxon>
        <taxon>Manihoteae</taxon>
        <taxon>Manihot</taxon>
    </lineage>
</organism>
<dbReference type="OMA" id="NSNPRIF"/>
<dbReference type="SUPFAM" id="SSF81923">
    <property type="entry name" value="Double Clp-N motif"/>
    <property type="match status" value="1"/>
</dbReference>
<proteinExistence type="predicted"/>
<dbReference type="InterPro" id="IPR004176">
    <property type="entry name" value="Clp_R_N"/>
</dbReference>
<dbReference type="EMBL" id="CM004388">
    <property type="protein sequence ID" value="OAY56625.1"/>
    <property type="molecule type" value="Genomic_DNA"/>
</dbReference>
<evidence type="ECO:0000259" key="2">
    <source>
        <dbReference type="PROSITE" id="PS51903"/>
    </source>
</evidence>